<dbReference type="EMBL" id="FQUQ01000001">
    <property type="protein sequence ID" value="SHE81434.1"/>
    <property type="molecule type" value="Genomic_DNA"/>
</dbReference>
<feature type="transmembrane region" description="Helical" evidence="1">
    <location>
        <begin position="46"/>
        <end position="64"/>
    </location>
</feature>
<keyword evidence="1" id="KW-1133">Transmembrane helix</keyword>
<evidence type="ECO:0000313" key="2">
    <source>
        <dbReference type="EMBL" id="SHE81434.1"/>
    </source>
</evidence>
<feature type="transmembrane region" description="Helical" evidence="1">
    <location>
        <begin position="172"/>
        <end position="193"/>
    </location>
</feature>
<sequence length="328" mass="37937">MKRGALIFWTIYSLFFAIPFPMIIYYSTTNQDDINGLRESNPWLSLFILAASIIMWIVVLVVFYQKWVLNVFTSKKNIEYLEKEGEPREARILSVKKVTRPGAEMDTYLLELAFKNLVGTEIVQKSGVTDSKPFERRYEVGKKVVLLIDKEMKRIPYFIFSGTIVKIHTKIVLFRTLGVLAILVVLLGYYVYAYQSESHGMGWRFMSFGHPLIVCPLVLLFYRILVDLVVNKLGGDYRDNSPLIKFKGVRTNARLISASQTGTYINEQPMIRFELEYTDDKQQTYNGNIKKIVNLLDLNSIKVEHMEIFYLKSDPTRIAFASDLNELS</sequence>
<dbReference type="Proteomes" id="UP000184287">
    <property type="component" value="Unassembled WGS sequence"/>
</dbReference>
<accession>A0A1M4WJQ7</accession>
<name>A0A1M4WJQ7_9SPHI</name>
<dbReference type="STRING" id="288992.SAMN04488522_1011288"/>
<keyword evidence="1" id="KW-0472">Membrane</keyword>
<reference evidence="3" key="1">
    <citation type="submission" date="2016-11" db="EMBL/GenBank/DDBJ databases">
        <authorList>
            <person name="Varghese N."/>
            <person name="Submissions S."/>
        </authorList>
    </citation>
    <scope>NUCLEOTIDE SEQUENCE [LARGE SCALE GENOMIC DNA]</scope>
    <source>
        <strain evidence="3">DSM 16990</strain>
    </source>
</reference>
<feature type="transmembrane region" description="Helical" evidence="1">
    <location>
        <begin position="7"/>
        <end position="26"/>
    </location>
</feature>
<evidence type="ECO:0000313" key="3">
    <source>
        <dbReference type="Proteomes" id="UP000184287"/>
    </source>
</evidence>
<dbReference type="OrthoDB" id="662998at2"/>
<evidence type="ECO:0000256" key="1">
    <source>
        <dbReference type="SAM" id="Phobius"/>
    </source>
</evidence>
<dbReference type="AlphaFoldDB" id="A0A1M4WJQ7"/>
<keyword evidence="1" id="KW-0812">Transmembrane</keyword>
<gene>
    <name evidence="2" type="ORF">SAMN04488522_1011288</name>
</gene>
<proteinExistence type="predicted"/>
<feature type="transmembrane region" description="Helical" evidence="1">
    <location>
        <begin position="205"/>
        <end position="225"/>
    </location>
</feature>
<keyword evidence="3" id="KW-1185">Reference proteome</keyword>
<organism evidence="2 3">
    <name type="scientific">Pedobacter caeni</name>
    <dbReference type="NCBI Taxonomy" id="288992"/>
    <lineage>
        <taxon>Bacteria</taxon>
        <taxon>Pseudomonadati</taxon>
        <taxon>Bacteroidota</taxon>
        <taxon>Sphingobacteriia</taxon>
        <taxon>Sphingobacteriales</taxon>
        <taxon>Sphingobacteriaceae</taxon>
        <taxon>Pedobacter</taxon>
    </lineage>
</organism>
<protein>
    <submittedName>
        <fullName evidence="2">Uncharacterized protein</fullName>
    </submittedName>
</protein>
<dbReference type="RefSeq" id="WP_073228802.1">
    <property type="nucleotide sequence ID" value="NZ_FQUQ01000001.1"/>
</dbReference>